<dbReference type="SUPFAM" id="SSF50985">
    <property type="entry name" value="RCC1/BLIP-II"/>
    <property type="match status" value="3"/>
</dbReference>
<dbReference type="OrthoDB" id="10256179at2759"/>
<reference evidence="4" key="1">
    <citation type="submission" date="2021-02" db="EMBL/GenBank/DDBJ databases">
        <authorList>
            <person name="Dougan E. K."/>
            <person name="Rhodes N."/>
            <person name="Thang M."/>
            <person name="Chan C."/>
        </authorList>
    </citation>
    <scope>NUCLEOTIDE SEQUENCE</scope>
</reference>
<keyword evidence="1" id="KW-0677">Repeat</keyword>
<protein>
    <submittedName>
        <fullName evidence="4">SRM1 protein</fullName>
    </submittedName>
</protein>
<dbReference type="PROSITE" id="PS50012">
    <property type="entry name" value="RCC1_3"/>
    <property type="match status" value="2"/>
</dbReference>
<dbReference type="Proteomes" id="UP000604046">
    <property type="component" value="Unassembled WGS sequence"/>
</dbReference>
<dbReference type="InterPro" id="IPR051210">
    <property type="entry name" value="Ub_ligase/GEF_domain"/>
</dbReference>
<dbReference type="Pfam" id="PF13540">
    <property type="entry name" value="RCC1_2"/>
    <property type="match status" value="4"/>
</dbReference>
<dbReference type="Gene3D" id="3.90.550.10">
    <property type="entry name" value="Spore Coat Polysaccharide Biosynthesis Protein SpsA, Chain A"/>
    <property type="match status" value="1"/>
</dbReference>
<dbReference type="PANTHER" id="PTHR22870">
    <property type="entry name" value="REGULATOR OF CHROMOSOME CONDENSATION"/>
    <property type="match status" value="1"/>
</dbReference>
<dbReference type="SUPFAM" id="SSF53448">
    <property type="entry name" value="Nucleotide-diphospho-sugar transferases"/>
    <property type="match status" value="1"/>
</dbReference>
<sequence length="1301" mass="140321">MPVLGPLLVLAGGLPQAPAADYDAQRGERCGLLTFDQNRLPASEWREQVYEPFMHWSREGGNVHRTTRDMALLLRNALMRGRGAVEGDRGCFCVFLFAVLLRASADLSYALGDPTPPLRSYDLEHTAAHDIMAFFAHLLSRTFRSPLHTSWPIHIAFARALATFRRWGEVKHGVAGSCHCQEPESVLTPVLRLLQEMPVSDWAVADWISFLDFDDPRLTNILAKSCAFEATCDDVQVLAHLLCAEHFLARGEAAKALHKRGRAASVAVFAPFCHPALRAVGSLEDVVYNAALGITEANSKMLTAMLHRALVWRPMPARYGARPLAAPHDFPLPARSGAKRRFALFATLVETEDHYKAQNFPLDAMRLKCSADRLGPEGSELPFHLLYGGGLQDSELTMLMRFGFIIEDYSKEVEYMKQKCCELCPHQERSDGWATTFKLFAWRAVAYDLVLHVDLDACFAGRAPVRSMEDLAAENVTFLSDVSPSGPGWHSHIFALKPSLATFKEIMDFTLGKPRPYCSEQDRLGDVFATAVFARPGGMTAAVPHEPICEDFPVNPYCLERTPERALPSFEVLLKTGRCWASGPNYKDPRGDVVGGWILEFLSSTRDKDGIWLRSDGAAVPFGSNLSDKCNFPPLEEGLSYTQVACGGHHTALLRSDGEAFIVGGLPAKEPSRRRFKENCRKRLPFLPVPELPEGTTYTQVAAGFHHVVLLRSDGKAFAVDEGFLDDNDRCRACVIICDPEEGRRYVQVAAGDIHTLLLLDSGEVVSSGPQHDAACKVPPLPEGVRYKQVAAGDRLSLLLRTDGVAVACGSIQEGGKRVGLDIPDAGPGLAYVQVSVGAQHAALLRSDGRVVAVGLNNYGQCDLPPPLAEDPYLQVLASCDHTILIRAGGSAVSVGRNHCGQCDIPSLDDDCAYADVAASEHNTVLLLSDGRVRAYGGNYHGQCNIPPLYPGERYTQVACGYGHIVLLKSSGTVVACGTNRDGQCDLPAPAEGTSYTQVAALEGCTLLLGSDQSLVHVGAKGDLAPELLEETVSKVRAGKSHVVVIRPDGSAAAYGSNGLGQCNIPPLLEDEVYVDAAVGGYHTLLLTSQGRVLTAGSNAFGQCSIPKLEGTLSYTSVAAGQKVTLLGCSDGSMLSCGRYGDQEYSLPELPPGLSYTRAAAGSFHAALIRSDGCAVHVPTGDLLVGKQWSKAQGVPKKYVPNPAFLPVSERICQLQFRVAGEAIQAQLMSFSGELIAELDVEASCTMHTLSAMADRRLNVACQLVLPGGPSVQQAPTMTVRDAMVALGADAEPGHGYQQKG</sequence>
<organism evidence="4 5">
    <name type="scientific">Symbiodinium natans</name>
    <dbReference type="NCBI Taxonomy" id="878477"/>
    <lineage>
        <taxon>Eukaryota</taxon>
        <taxon>Sar</taxon>
        <taxon>Alveolata</taxon>
        <taxon>Dinophyceae</taxon>
        <taxon>Suessiales</taxon>
        <taxon>Symbiodiniaceae</taxon>
        <taxon>Symbiodinium</taxon>
    </lineage>
</organism>
<keyword evidence="5" id="KW-1185">Reference proteome</keyword>
<evidence type="ECO:0000313" key="5">
    <source>
        <dbReference type="Proteomes" id="UP000604046"/>
    </source>
</evidence>
<gene>
    <name evidence="4" type="primary">SRM1</name>
    <name evidence="4" type="ORF">SNAT2548_LOCUS19490</name>
</gene>
<dbReference type="Gene3D" id="2.130.10.30">
    <property type="entry name" value="Regulator of chromosome condensation 1/beta-lactamase-inhibitor protein II"/>
    <property type="match status" value="3"/>
</dbReference>
<evidence type="ECO:0000256" key="1">
    <source>
        <dbReference type="ARBA" id="ARBA00022737"/>
    </source>
</evidence>
<dbReference type="PANTHER" id="PTHR22870:SF408">
    <property type="entry name" value="OS09G0560450 PROTEIN"/>
    <property type="match status" value="1"/>
</dbReference>
<evidence type="ECO:0000256" key="3">
    <source>
        <dbReference type="SAM" id="SignalP"/>
    </source>
</evidence>
<dbReference type="EMBL" id="CAJNDS010002179">
    <property type="protein sequence ID" value="CAE7361770.1"/>
    <property type="molecule type" value="Genomic_DNA"/>
</dbReference>
<comment type="caution">
    <text evidence="4">The sequence shown here is derived from an EMBL/GenBank/DDBJ whole genome shotgun (WGS) entry which is preliminary data.</text>
</comment>
<dbReference type="InterPro" id="IPR029044">
    <property type="entry name" value="Nucleotide-diphossugar_trans"/>
</dbReference>
<proteinExistence type="predicted"/>
<dbReference type="PRINTS" id="PR00633">
    <property type="entry name" value="RCCNDNSATION"/>
</dbReference>
<feature type="signal peptide" evidence="3">
    <location>
        <begin position="1"/>
        <end position="19"/>
    </location>
</feature>
<dbReference type="InterPro" id="IPR000408">
    <property type="entry name" value="Reg_chr_condens"/>
</dbReference>
<feature type="repeat" description="RCC1" evidence="2">
    <location>
        <begin position="1050"/>
        <end position="1090"/>
    </location>
</feature>
<accession>A0A812Q9H2</accession>
<evidence type="ECO:0000313" key="4">
    <source>
        <dbReference type="EMBL" id="CAE7361770.1"/>
    </source>
</evidence>
<feature type="repeat" description="RCC1" evidence="2">
    <location>
        <begin position="931"/>
        <end position="971"/>
    </location>
</feature>
<dbReference type="PROSITE" id="PS00626">
    <property type="entry name" value="RCC1_2"/>
    <property type="match status" value="3"/>
</dbReference>
<evidence type="ECO:0000256" key="2">
    <source>
        <dbReference type="PROSITE-ProRule" id="PRU00235"/>
    </source>
</evidence>
<dbReference type="InterPro" id="IPR009091">
    <property type="entry name" value="RCC1/BLIP-II"/>
</dbReference>
<keyword evidence="3" id="KW-0732">Signal</keyword>
<feature type="chain" id="PRO_5032743705" evidence="3">
    <location>
        <begin position="20"/>
        <end position="1301"/>
    </location>
</feature>
<name>A0A812Q9H2_9DINO</name>